<reference evidence="4" key="2">
    <citation type="submission" date="2021-03" db="UniProtKB">
        <authorList>
            <consortium name="EnsemblPlants"/>
        </authorList>
    </citation>
    <scope>IDENTIFICATION</scope>
</reference>
<proteinExistence type="predicted"/>
<dbReference type="PANTHER" id="PTHR37610:SF97">
    <property type="entry name" value="RETROTRANSPOSON GAG DOMAIN-CONTAINING PROTEIN"/>
    <property type="match status" value="1"/>
</dbReference>
<dbReference type="OMA" id="DLATEMW"/>
<keyword evidence="1" id="KW-0863">Zinc-finger</keyword>
<dbReference type="EMBL" id="UZAU01000290">
    <property type="status" value="NOT_ANNOTATED_CDS"/>
    <property type="molecule type" value="Genomic_DNA"/>
</dbReference>
<dbReference type="PROSITE" id="PS50158">
    <property type="entry name" value="ZF_CCHC"/>
    <property type="match status" value="1"/>
</dbReference>
<dbReference type="InterPro" id="IPR057670">
    <property type="entry name" value="SH3_retrovirus"/>
</dbReference>
<evidence type="ECO:0000313" key="4">
    <source>
        <dbReference type="EnsemblPlants" id="cds.evm.model.03.1277"/>
    </source>
</evidence>
<evidence type="ECO:0000256" key="1">
    <source>
        <dbReference type="PROSITE-ProRule" id="PRU00047"/>
    </source>
</evidence>
<name>A0A803P4N1_CANSA</name>
<dbReference type="InterPro" id="IPR043502">
    <property type="entry name" value="DNA/RNA_pol_sf"/>
</dbReference>
<dbReference type="InterPro" id="IPR036397">
    <property type="entry name" value="RNaseH_sf"/>
</dbReference>
<feature type="region of interest" description="Disordered" evidence="2">
    <location>
        <begin position="1"/>
        <end position="41"/>
    </location>
</feature>
<dbReference type="SUPFAM" id="SSF53098">
    <property type="entry name" value="Ribonuclease H-like"/>
    <property type="match status" value="1"/>
</dbReference>
<dbReference type="Proteomes" id="UP000596661">
    <property type="component" value="Chromosome 3"/>
</dbReference>
<dbReference type="Gramene" id="evm.model.03.1277">
    <property type="protein sequence ID" value="cds.evm.model.03.1277"/>
    <property type="gene ID" value="evm.TU.03.1277"/>
</dbReference>
<dbReference type="Pfam" id="PF14244">
    <property type="entry name" value="Retrotran_gag_3"/>
    <property type="match status" value="1"/>
</dbReference>
<dbReference type="EnsemblPlants" id="evm.model.03.1277">
    <property type="protein sequence ID" value="cds.evm.model.03.1277"/>
    <property type="gene ID" value="evm.TU.03.1277"/>
</dbReference>
<dbReference type="SUPFAM" id="SSF56672">
    <property type="entry name" value="DNA/RNA polymerases"/>
    <property type="match status" value="1"/>
</dbReference>
<keyword evidence="5" id="KW-1185">Reference proteome</keyword>
<dbReference type="InterPro" id="IPR005162">
    <property type="entry name" value="Retrotrans_gag_dom"/>
</dbReference>
<feature type="region of interest" description="Disordered" evidence="2">
    <location>
        <begin position="292"/>
        <end position="317"/>
    </location>
</feature>
<dbReference type="AlphaFoldDB" id="A0A803P4N1"/>
<dbReference type="GO" id="GO:0008270">
    <property type="term" value="F:zinc ion binding"/>
    <property type="evidence" value="ECO:0007669"/>
    <property type="project" value="UniProtKB-KW"/>
</dbReference>
<feature type="domain" description="CCHC-type" evidence="3">
    <location>
        <begin position="316"/>
        <end position="329"/>
    </location>
</feature>
<evidence type="ECO:0000259" key="3">
    <source>
        <dbReference type="PROSITE" id="PS50158"/>
    </source>
</evidence>
<dbReference type="InterPro" id="IPR013103">
    <property type="entry name" value="RVT_2"/>
</dbReference>
<dbReference type="InterPro" id="IPR001878">
    <property type="entry name" value="Znf_CCHC"/>
</dbReference>
<dbReference type="InterPro" id="IPR029472">
    <property type="entry name" value="Copia-like_N"/>
</dbReference>
<reference evidence="4" key="1">
    <citation type="submission" date="2018-11" db="EMBL/GenBank/DDBJ databases">
        <authorList>
            <person name="Grassa J C."/>
        </authorList>
    </citation>
    <scope>NUCLEOTIDE SEQUENCE [LARGE SCALE GENOMIC DNA]</scope>
</reference>
<feature type="region of interest" description="Disordered" evidence="2">
    <location>
        <begin position="340"/>
        <end position="371"/>
    </location>
</feature>
<keyword evidence="1" id="KW-0862">Zinc</keyword>
<evidence type="ECO:0000256" key="2">
    <source>
        <dbReference type="SAM" id="MobiDB-lite"/>
    </source>
</evidence>
<protein>
    <recommendedName>
        <fullName evidence="3">CCHC-type domain-containing protein</fullName>
    </recommendedName>
</protein>
<evidence type="ECO:0000313" key="5">
    <source>
        <dbReference type="Proteomes" id="UP000596661"/>
    </source>
</evidence>
<dbReference type="Pfam" id="PF25597">
    <property type="entry name" value="SH3_retrovirus"/>
    <property type="match status" value="1"/>
</dbReference>
<dbReference type="InterPro" id="IPR012337">
    <property type="entry name" value="RNaseH-like_sf"/>
</dbReference>
<sequence>MADLQPIQDGAPPSSIDNQTAEVTSDPAPAPNPQANSNRNPQLRVPSQIAEPFPQPRSTIADDNTNQCLTSQSVADDHSSPFYLSNGDHPCLVLVSTVLNGPNYQPWKRGNTMALAAKNKIAFINGSLPRPEPGNISLNSWLRCNNMVMSWLVNSVSPEIAQSIMYFDLATEMWNDLAERFNEGNGPRIFQLQTQITRLQQGDQSVSAYFTKLKSLWDELKEFQPITTCTCGAMKVFLDCYNQNQVLQFLTGLNESFASVRAQILLIEPIPNLSRVFAMIIQEERQRSLGSADPIPLAAAAGPSNPSRAKKPRPSCSNCGKPGHLVDKCYFLHGFQPGYGDKKKQEKGKAKANNASSNTPKSDLDGPHTTADLSSQCQQLISLLSQQLNNHTSAEPNTMPAAALNLAGIIHYHSCVERPQQNSVVERKHQHILNVARALGFQSNLSLVYWPYLVQTATYLINRTPSKLFKSMTSYQELHGTPPKYDHLRSFGCLAYGSTLNSKRHKFTPRSRASVFIGYPQGMKAYLLLDIETKQTYISRDVVFYETIFSLFSTTSPSKVSTLFPDLVLPTIQPVHQPNAHPTMHTPACQSAPLSGAQPALHSGNITPPSYPADSTPTAPTPAALIPEFSPISGQKSATIPGSSTISPALGTNDAPTAVPKPAPISDVHATSMTSTRAGRTITKPKHLTDYVFLFKLNHKVMSHPKPHWLLAMDKETDALEKNNTWIVTKLPPGQKAIGCKWVYKVKYNESGAVERFKARLVAKGYTQRHGIDYSDTYAPVAKFNTLKTFLALSAMHNWNVHQLDINNAFLHGDLHEEVYMKIPPGYKAPPNTVCKLNKSIYGLKQASRQWFSKLSHTLISDGFTQSLSDNSLFIKRTNTFFLSILIYVDDIIVASNNDFAISHFKTYLHGKFKLKDLGTIRFFLGLEIGRTKRGISVSQTPFTVQLLKDTGYIGAKPVSTPMETNLKLSSDKGILLPDPTFFRSLIGKLIYLTITRPDISYAINHLSQFLTTPRVPHLHAAHRISMV</sequence>
<dbReference type="GO" id="GO:0003676">
    <property type="term" value="F:nucleic acid binding"/>
    <property type="evidence" value="ECO:0007669"/>
    <property type="project" value="InterPro"/>
</dbReference>
<dbReference type="PANTHER" id="PTHR37610">
    <property type="entry name" value="CCHC-TYPE DOMAIN-CONTAINING PROTEIN"/>
    <property type="match status" value="1"/>
</dbReference>
<dbReference type="Gene3D" id="3.30.420.10">
    <property type="entry name" value="Ribonuclease H-like superfamily/Ribonuclease H"/>
    <property type="match status" value="1"/>
</dbReference>
<keyword evidence="1" id="KW-0479">Metal-binding</keyword>
<organism evidence="4 5">
    <name type="scientific">Cannabis sativa</name>
    <name type="common">Hemp</name>
    <name type="synonym">Marijuana</name>
    <dbReference type="NCBI Taxonomy" id="3483"/>
    <lineage>
        <taxon>Eukaryota</taxon>
        <taxon>Viridiplantae</taxon>
        <taxon>Streptophyta</taxon>
        <taxon>Embryophyta</taxon>
        <taxon>Tracheophyta</taxon>
        <taxon>Spermatophyta</taxon>
        <taxon>Magnoliopsida</taxon>
        <taxon>eudicotyledons</taxon>
        <taxon>Gunneridae</taxon>
        <taxon>Pentapetalae</taxon>
        <taxon>rosids</taxon>
        <taxon>fabids</taxon>
        <taxon>Rosales</taxon>
        <taxon>Cannabaceae</taxon>
        <taxon>Cannabis</taxon>
    </lineage>
</organism>
<feature type="compositionally biased region" description="Basic and acidic residues" evidence="2">
    <location>
        <begin position="340"/>
        <end position="349"/>
    </location>
</feature>
<dbReference type="Pfam" id="PF07727">
    <property type="entry name" value="RVT_2"/>
    <property type="match status" value="1"/>
</dbReference>
<dbReference type="Pfam" id="PF03732">
    <property type="entry name" value="Retrotrans_gag"/>
    <property type="match status" value="1"/>
</dbReference>
<accession>A0A803P4N1</accession>